<reference evidence="1 2" key="1">
    <citation type="journal article" date="2021" name="Commun. Biol.">
        <title>The genome of Shorea leprosula (Dipterocarpaceae) highlights the ecological relevance of drought in aseasonal tropical rainforests.</title>
        <authorList>
            <person name="Ng K.K.S."/>
            <person name="Kobayashi M.J."/>
            <person name="Fawcett J.A."/>
            <person name="Hatakeyama M."/>
            <person name="Paape T."/>
            <person name="Ng C.H."/>
            <person name="Ang C.C."/>
            <person name="Tnah L.H."/>
            <person name="Lee C.T."/>
            <person name="Nishiyama T."/>
            <person name="Sese J."/>
            <person name="O'Brien M.J."/>
            <person name="Copetti D."/>
            <person name="Mohd Noor M.I."/>
            <person name="Ong R.C."/>
            <person name="Putra M."/>
            <person name="Sireger I.Z."/>
            <person name="Indrioko S."/>
            <person name="Kosugi Y."/>
            <person name="Izuno A."/>
            <person name="Isagi Y."/>
            <person name="Lee S.L."/>
            <person name="Shimizu K.K."/>
        </authorList>
    </citation>
    <scope>NUCLEOTIDE SEQUENCE [LARGE SCALE GENOMIC DNA]</scope>
    <source>
        <strain evidence="1">214</strain>
    </source>
</reference>
<accession>A0AAV5JBH9</accession>
<evidence type="ECO:0000313" key="2">
    <source>
        <dbReference type="Proteomes" id="UP001054252"/>
    </source>
</evidence>
<comment type="caution">
    <text evidence="1">The sequence shown here is derived from an EMBL/GenBank/DDBJ whole genome shotgun (WGS) entry which is preliminary data.</text>
</comment>
<dbReference type="Proteomes" id="UP001054252">
    <property type="component" value="Unassembled WGS sequence"/>
</dbReference>
<evidence type="ECO:0000313" key="1">
    <source>
        <dbReference type="EMBL" id="GKV11899.1"/>
    </source>
</evidence>
<gene>
    <name evidence="1" type="ORF">SLEP1_g23117</name>
</gene>
<dbReference type="EMBL" id="BPVZ01000035">
    <property type="protein sequence ID" value="GKV11899.1"/>
    <property type="molecule type" value="Genomic_DNA"/>
</dbReference>
<proteinExistence type="predicted"/>
<protein>
    <submittedName>
        <fullName evidence="1">Uncharacterized protein</fullName>
    </submittedName>
</protein>
<name>A0AAV5JBH9_9ROSI</name>
<sequence>MSRGLEPNPKSNFLQVMYFPAVPKFGSHESRLEILKPFYSSLLTVFQTRALLRNTNHKPLVNGFLVLHMKIEQLV</sequence>
<keyword evidence="2" id="KW-1185">Reference proteome</keyword>
<dbReference type="AlphaFoldDB" id="A0AAV5JBH9"/>
<organism evidence="1 2">
    <name type="scientific">Rubroshorea leprosula</name>
    <dbReference type="NCBI Taxonomy" id="152421"/>
    <lineage>
        <taxon>Eukaryota</taxon>
        <taxon>Viridiplantae</taxon>
        <taxon>Streptophyta</taxon>
        <taxon>Embryophyta</taxon>
        <taxon>Tracheophyta</taxon>
        <taxon>Spermatophyta</taxon>
        <taxon>Magnoliopsida</taxon>
        <taxon>eudicotyledons</taxon>
        <taxon>Gunneridae</taxon>
        <taxon>Pentapetalae</taxon>
        <taxon>rosids</taxon>
        <taxon>malvids</taxon>
        <taxon>Malvales</taxon>
        <taxon>Dipterocarpaceae</taxon>
        <taxon>Rubroshorea</taxon>
    </lineage>
</organism>